<comment type="caution">
    <text evidence="2">The sequence shown here is derived from an EMBL/GenBank/DDBJ whole genome shotgun (WGS) entry which is preliminary data.</text>
</comment>
<evidence type="ECO:0000313" key="2">
    <source>
        <dbReference type="EMBL" id="MDT7518631.1"/>
    </source>
</evidence>
<organism evidence="2 3">
    <name type="scientific">Rhodoferax potami</name>
    <dbReference type="NCBI Taxonomy" id="3068338"/>
    <lineage>
        <taxon>Bacteria</taxon>
        <taxon>Pseudomonadati</taxon>
        <taxon>Pseudomonadota</taxon>
        <taxon>Betaproteobacteria</taxon>
        <taxon>Burkholderiales</taxon>
        <taxon>Comamonadaceae</taxon>
        <taxon>Rhodoferax</taxon>
    </lineage>
</organism>
<dbReference type="Proteomes" id="UP001321700">
    <property type="component" value="Unassembled WGS sequence"/>
</dbReference>
<dbReference type="Pfam" id="PF06527">
    <property type="entry name" value="TniQ"/>
    <property type="match status" value="1"/>
</dbReference>
<dbReference type="RefSeq" id="WP_313874376.1">
    <property type="nucleotide sequence ID" value="NZ_JAVBIK010000001.1"/>
</dbReference>
<evidence type="ECO:0000313" key="3">
    <source>
        <dbReference type="Proteomes" id="UP001321700"/>
    </source>
</evidence>
<sequence>MTSSTVDPFAGDFKPSLSAALYPIKMEGSLDAPEGLLSWVVGLAQAHCVGPRAMLKNLLAGSEQYDDIWRGSTFFERDCGTVNGLGAYARMMVELLGPVLPHEVNQMTMLGLSQFLPRNGEGLTAKSPRWCPHCLCDQARALQRPHFPLVWSFEYYRVCHIHHTVMQEHCPACGHTQSYIPCYPSLLHCGSCGESMLVPLPEGFHMEEPVASEFEKWCATALVDLVSRLDLLWTAGSLVHLRSNIDAIVDRFTMGNRKRLCEDIGLQIYALNGWVNKDERPSLSVLLRLCHGIGLMPACIFLPGAVDHVTRTRAVFSSLSSRECRPLLGYRQRERIQKQLEVISADTTDHRGLAAIADQVGLSRHALKYWFPKHSRSIVHKKRACESRRLELQYKEDHDFLRAVIQRMCAQGIYPSRRRVNAELGTRKISLIRPDIFRVYERLRQSPAFVVFSSHRSSETPPIRARQKAADACNTKFSSVTL</sequence>
<dbReference type="InterPro" id="IPR009492">
    <property type="entry name" value="TniQ"/>
</dbReference>
<gene>
    <name evidence="2" type="ORF">RAE19_07910</name>
</gene>
<dbReference type="EMBL" id="JAVBIK010000001">
    <property type="protein sequence ID" value="MDT7518631.1"/>
    <property type="molecule type" value="Genomic_DNA"/>
</dbReference>
<protein>
    <submittedName>
        <fullName evidence="2">TniQ family protein</fullName>
    </submittedName>
</protein>
<name>A0ABU3KM82_9BURK</name>
<evidence type="ECO:0000259" key="1">
    <source>
        <dbReference type="Pfam" id="PF06527"/>
    </source>
</evidence>
<reference evidence="2 3" key="1">
    <citation type="submission" date="2023-08" db="EMBL/GenBank/DDBJ databases">
        <title>Rhodoferax potami sp. nov. and Rhodoferax mekongensis sp. nov., isolated from the Mekong River in Thailand.</title>
        <authorList>
            <person name="Kitikhun S."/>
            <person name="Charoenyingcharoen P."/>
            <person name="Siriarchawattana P."/>
            <person name="Likhitrattanapisal S."/>
            <person name="Nilsakha T."/>
            <person name="Chanpet A."/>
            <person name="Rattanawaree P."/>
            <person name="Ingsriswang S."/>
        </authorList>
    </citation>
    <scope>NUCLEOTIDE SEQUENCE [LARGE SCALE GENOMIC DNA]</scope>
    <source>
        <strain evidence="2 3">TBRC 17660</strain>
    </source>
</reference>
<accession>A0ABU3KM82</accession>
<keyword evidence="3" id="KW-1185">Reference proteome</keyword>
<proteinExistence type="predicted"/>
<feature type="domain" description="TniQ" evidence="1">
    <location>
        <begin position="33"/>
        <end position="164"/>
    </location>
</feature>